<dbReference type="OrthoDB" id="10266508at2759"/>
<evidence type="ECO:0000313" key="3">
    <source>
        <dbReference type="EMBL" id="GBE59231.1"/>
    </source>
</evidence>
<feature type="compositionally biased region" description="Low complexity" evidence="2">
    <location>
        <begin position="1961"/>
        <end position="1971"/>
    </location>
</feature>
<comment type="caution">
    <text evidence="3">The sequence shown here is derived from an EMBL/GenBank/DDBJ whole genome shotgun (WGS) entry which is preliminary data.</text>
</comment>
<evidence type="ECO:0000256" key="2">
    <source>
        <dbReference type="SAM" id="MobiDB-lite"/>
    </source>
</evidence>
<proteinExistence type="predicted"/>
<evidence type="ECO:0000256" key="1">
    <source>
        <dbReference type="SAM" id="Coils"/>
    </source>
</evidence>
<keyword evidence="4" id="KW-1185">Reference proteome</keyword>
<name>A0A2H6K8B4_9APIC</name>
<protein>
    <recommendedName>
        <fullName evidence="5">C3H1-type domain-containing protein</fullName>
    </recommendedName>
</protein>
<gene>
    <name evidence="3" type="ORF">BOVATA_007240</name>
</gene>
<organism evidence="3 4">
    <name type="scientific">Babesia ovata</name>
    <dbReference type="NCBI Taxonomy" id="189622"/>
    <lineage>
        <taxon>Eukaryota</taxon>
        <taxon>Sar</taxon>
        <taxon>Alveolata</taxon>
        <taxon>Apicomplexa</taxon>
        <taxon>Aconoidasida</taxon>
        <taxon>Piroplasmida</taxon>
        <taxon>Babesiidae</taxon>
        <taxon>Babesia</taxon>
    </lineage>
</organism>
<dbReference type="RefSeq" id="XP_028865474.1">
    <property type="nucleotide sequence ID" value="XM_029009641.1"/>
</dbReference>
<evidence type="ECO:0008006" key="5">
    <source>
        <dbReference type="Google" id="ProtNLM"/>
    </source>
</evidence>
<keyword evidence="1" id="KW-0175">Coiled coil</keyword>
<dbReference type="VEuPathDB" id="PiroplasmaDB:BOVATA_007240"/>
<reference evidence="3 4" key="1">
    <citation type="journal article" date="2017" name="BMC Genomics">
        <title>Whole-genome assembly of Babesia ovata and comparative genomics between closely related pathogens.</title>
        <authorList>
            <person name="Yamagishi J."/>
            <person name="Asada M."/>
            <person name="Hakimi H."/>
            <person name="Tanaka T.Q."/>
            <person name="Sugimoto C."/>
            <person name="Kawazu S."/>
        </authorList>
    </citation>
    <scope>NUCLEOTIDE SEQUENCE [LARGE SCALE GENOMIC DNA]</scope>
    <source>
        <strain evidence="3 4">Miyake</strain>
    </source>
</reference>
<dbReference type="GeneID" id="39873001"/>
<dbReference type="Proteomes" id="UP000236319">
    <property type="component" value="Unassembled WGS sequence"/>
</dbReference>
<accession>A0A2H6K8B4</accession>
<evidence type="ECO:0000313" key="4">
    <source>
        <dbReference type="Proteomes" id="UP000236319"/>
    </source>
</evidence>
<dbReference type="EMBL" id="BDSA01000001">
    <property type="protein sequence ID" value="GBE59231.1"/>
    <property type="molecule type" value="Genomic_DNA"/>
</dbReference>
<feature type="coiled-coil region" evidence="1">
    <location>
        <begin position="469"/>
        <end position="503"/>
    </location>
</feature>
<sequence length="1980" mass="221897">MLLRALLKGKDNLSALQNTGNVTPIVARSSLTLTKRKINLKSPKKEKDDHYNEVHYLTEDARQSALDDIDARRISLGQLAGQLSGLIGGSEEVKKAIVNGLHSNVTQLEKLLKTSCGGEGVVTIMMLKITLMMSMRSLKITLKRNKTSENLTVILSKCKLNGLDGPLKELKDAITEKIEKLNKDIESLKKADKDAKQRNETPQNASEIVKFNKDLQSHNASKRSLETLKELCGYAGKIQKNHENPKKLLESLCTGLEKFLGYQDGNYTGEGIVYSDLDRLCDGVMAFLHGVLESVKNDSNVMHYHDFSSCIETVKSNMYQRGRFNDAIKAVAVALRKWDGNLSAKTKTVTDNLDALSTNIGTNIDSISHVDTSPDTFDGSVKQWVKTVMGSLVTTLLQAEGSIRDLDEIMHKKLKNDFDHIKLQVFNLESAVYREQTEMQALSKNVRLTHDDLREILKLKVKTEIEKLRDLLVANIDKFRERLEDIKIQLDEQVAALEDCIEKMTKVIEDALWKTEEVLRRVQDNHKTNIEKKTEITKQAEDLKNKAVSLRTATNEVKKAVEQQVTQALEKVLVLDRAVRTGLKETKEWIEIAVKNYVKTQLLGDIKGKVEKITGTSGDGLEDIVSALKEWARGFGKDDKFGEKVQDWIDDILKAEPASGRLGSYVSSRSVKFRPPYTSIQSGGDDGLHTAIKKVMVAEILKQVPETFKIINAIDMDKENMEANLINVKAVCLQFAKELGEKLNNGGHLDTVASTIANKVEEELTGDKAAYPNLNRAVRSILHQLVGAARKAGAAVGSFTGDDDGSGSDITSVNAALTVAQLLEKDLKQATADSGTGAVAPIHTDTTGEHKYKFDARILGILQEQIGTDATGGGRNGQLEKAHETHFLYYGGLINQKNPKLKIQDAVLTGNAGDDEGTFPQAIKQIETTGLSQLTSGNGIEAILNEKTRTFESPFHNIQKELTALTQFVTNDGKTGVKDFLTELKTEKIAKELQKIQSGIDTILLKQLTPLIKGIQTFTAKTLPYAAQATTKTINNFVNDEVKRATDDIKKDALTRYKTSKQDELRALRIEVESLVKQIKKTVEFDLANGLKGFLRTMKDNVNDLTDDRNLKSMSISTNLVVTRLSNYIQTQIKDTPQHAQLEDIKKAFNTPFTQLSYADYPHFNHNFVMLGEKLEQKTNALSPSNFHGFHNPLLLDALKAGMTQFTAELSHAYVNKYSGCKPVKNWDDVKSSDKLSTEGRNCAKVCLTILERVSYDLAQLRSRCKDGAKEKWHEKTICLIEMSSKKNVVNPLGDWLKKHGFTVPKDKDAQNGELNKDKKGNEIYDLLVKDDEKHVYKKDNSKEDEGPIRALRRHVERYYKVSHYIIPPKPKAPTTVNQMLQWLTGLQYNPVYAPLCNYFKQLFPKPKGYERDYKEIPSDQLKLEYHQYARITHKELTDTLETLCRQSEKMLITFLGHGHADGIYAVEFSNNSLNLLYPGSPATCLDMLVDVLNRVYYQLNFIYKMCHNGRSRGGWEECHYGRYIGGSHWNCNEKQCPDQDCDQTCTQKHTPNCDQRVSCGLKSPLQSFLEDGLQGFLPHQLKKPSCKLECTVPNHQGIPCLTPMGFADISQVASHTQTGKHLFGALYYFCGTTYALTKLCSTLNCLLRTPPKSLGDMLAFYHKFLENYSRQNHKQIAFDEAARKANFGNPDTKLDIVSIQGSKSHTAKHSQGDLFGIISCNTSGSSKNPVVPCGSYMQPLTLDVVSMFSETRAANYLSWIVYITETFCVLLMKLLDECCNNCNKPGTKCHDKACAEKCEVKLAYEAEQSKNAPTSPAELTGKRHSTDCHSIVKCQLTHPTLYKYGFTFESPYDLSGEYGQQTRRTCIDLCHALEKLTSLYVYFISPLVPLFPLPAAHRRRPPRRPEDTLPLKITFKPQDRRAVAPRRCKGWENCQRQVLLTIILPPFTIYKSPPSPPSSPNLQLSSQCSNHIHDSQANT</sequence>
<feature type="region of interest" description="Disordered" evidence="2">
    <location>
        <begin position="1954"/>
        <end position="1980"/>
    </location>
</feature>
<feature type="coiled-coil region" evidence="1">
    <location>
        <begin position="171"/>
        <end position="198"/>
    </location>
</feature>